<dbReference type="EMBL" id="JAJSOF020000001">
    <property type="protein sequence ID" value="KAJ4450975.1"/>
    <property type="molecule type" value="Genomic_DNA"/>
</dbReference>
<reference evidence="1 2" key="1">
    <citation type="journal article" date="2022" name="Allergy">
        <title>Genome assembly and annotation of Periplaneta americana reveal a comprehensive cockroach allergen profile.</title>
        <authorList>
            <person name="Wang L."/>
            <person name="Xiong Q."/>
            <person name="Saelim N."/>
            <person name="Wang L."/>
            <person name="Nong W."/>
            <person name="Wan A.T."/>
            <person name="Shi M."/>
            <person name="Liu X."/>
            <person name="Cao Q."/>
            <person name="Hui J.H.L."/>
            <person name="Sookrung N."/>
            <person name="Leung T.F."/>
            <person name="Tungtrongchitr A."/>
            <person name="Tsui S.K.W."/>
        </authorList>
    </citation>
    <scope>NUCLEOTIDE SEQUENCE [LARGE SCALE GENOMIC DNA]</scope>
    <source>
        <strain evidence="1">PWHHKU_190912</strain>
    </source>
</reference>
<organism evidence="1 2">
    <name type="scientific">Periplaneta americana</name>
    <name type="common">American cockroach</name>
    <name type="synonym">Blatta americana</name>
    <dbReference type="NCBI Taxonomy" id="6978"/>
    <lineage>
        <taxon>Eukaryota</taxon>
        <taxon>Metazoa</taxon>
        <taxon>Ecdysozoa</taxon>
        <taxon>Arthropoda</taxon>
        <taxon>Hexapoda</taxon>
        <taxon>Insecta</taxon>
        <taxon>Pterygota</taxon>
        <taxon>Neoptera</taxon>
        <taxon>Polyneoptera</taxon>
        <taxon>Dictyoptera</taxon>
        <taxon>Blattodea</taxon>
        <taxon>Blattoidea</taxon>
        <taxon>Blattidae</taxon>
        <taxon>Blattinae</taxon>
        <taxon>Periplaneta</taxon>
    </lineage>
</organism>
<evidence type="ECO:0000313" key="1">
    <source>
        <dbReference type="EMBL" id="KAJ4450975.1"/>
    </source>
</evidence>
<evidence type="ECO:0000313" key="2">
    <source>
        <dbReference type="Proteomes" id="UP001148838"/>
    </source>
</evidence>
<keyword evidence="2" id="KW-1185">Reference proteome</keyword>
<accession>A0ABQ8U0F9</accession>
<gene>
    <name evidence="1" type="ORF">ANN_02410</name>
</gene>
<name>A0ABQ8U0F9_PERAM</name>
<comment type="caution">
    <text evidence="1">The sequence shown here is derived from an EMBL/GenBank/DDBJ whole genome shotgun (WGS) entry which is preliminary data.</text>
</comment>
<proteinExistence type="predicted"/>
<dbReference type="Proteomes" id="UP001148838">
    <property type="component" value="Unassembled WGS sequence"/>
</dbReference>
<sequence>MVGLCEGGNEPPSSLKANYKEYVHLQIIPRPERFSGTYILHSDVGSEIYYKGLRQLEREPDLSLNLVSQVTAFSPDL</sequence>
<protein>
    <submittedName>
        <fullName evidence="1">Uncharacterized protein</fullName>
    </submittedName>
</protein>